<dbReference type="GO" id="GO:0005525">
    <property type="term" value="F:GTP binding"/>
    <property type="evidence" value="ECO:0007669"/>
    <property type="project" value="InterPro"/>
</dbReference>
<name>A0A6G0XXP1_9STRA</name>
<dbReference type="Proteomes" id="UP000481153">
    <property type="component" value="Unassembled WGS sequence"/>
</dbReference>
<sequence>MRVLVWSTETLSVDGDALNEFQALENAKLRVVGILNGDATADTAFDATKEHQLMLHTVSTTLPTQPAPQEQDKRPLLWMHVEPSSNVVVLHSNNEQAGRLLLVLLSSVVLYSQDSELNFDKLKWMSALPTQMKIRGNQDEAGVAKDLGQHMPRFVWVARNAKVKWLKDAATGATLTPLEYFNSLLALDSGFSEASMQANAFKTYFTSFFPHRDTVHLSRAVDINSGIELAWNTPAETLRPPYVAALEKLYNKYLSPNAGEDTVPVKTLQGTPLNLSQFDQLLEYFVEVLNNHQLPILANATSKLVQATIEAGVAKASAAYTETFASLVPSGDSTKPVSSRSLLLAHLKSLSAASLAIFVLTEQVPSTSAAVLADKVKTIHAQIDASYVSVAASQAELSKAKCEEVLSSLHPVAFSSATAELERRSREEFSDGLHSILLGIKNSLQGSLSDYRGKAETKQSVDVDDGLGSAMYPSLVSYLSTEILNSVIAWGADVLALFEKHMKQGETERGELEAAYEVALASDVSGGFDAGDSRKVFEDELAARTDQLAAMKSSLTAELEDKRTELERLLLDLRGMQSKHDARIASTESEIQRIKGKTADTEAQAQAERLRREQLAQGAASEILNLESNFHAEQKNLYNEQRELLSKVVELERALMGKKTAHLQTLFEMETNCTKAVEETRSNHKKELQKLKTQAKQDITMLKKAYDSKKVVVQQQLDEVNALIKQCEEQLNTLEPKINIAAPTPQATGSGAISSTPSPAKPVSSPSRAARQDEMCKQS</sequence>
<dbReference type="Pfam" id="PF02263">
    <property type="entry name" value="GBP"/>
    <property type="match status" value="1"/>
</dbReference>
<evidence type="ECO:0000256" key="3">
    <source>
        <dbReference type="SAM" id="MobiDB-lite"/>
    </source>
</evidence>
<keyword evidence="6" id="KW-1185">Reference proteome</keyword>
<dbReference type="SUPFAM" id="SSF48340">
    <property type="entry name" value="Interferon-induced guanylate-binding protein 1 (GBP1), C-terminal domain"/>
    <property type="match status" value="1"/>
</dbReference>
<feature type="coiled-coil region" evidence="2">
    <location>
        <begin position="634"/>
        <end position="733"/>
    </location>
</feature>
<dbReference type="Gene3D" id="1.20.1000.10">
    <property type="entry name" value="Guanylate-binding protein, C-terminal domain"/>
    <property type="match status" value="1"/>
</dbReference>
<keyword evidence="1" id="KW-0378">Hydrolase</keyword>
<accession>A0A6G0XXP1</accession>
<dbReference type="InterPro" id="IPR036543">
    <property type="entry name" value="Guanylate-bd_C_sf"/>
</dbReference>
<dbReference type="GO" id="GO:0003924">
    <property type="term" value="F:GTPase activity"/>
    <property type="evidence" value="ECO:0007669"/>
    <property type="project" value="InterPro"/>
</dbReference>
<evidence type="ECO:0000313" key="6">
    <source>
        <dbReference type="Proteomes" id="UP000481153"/>
    </source>
</evidence>
<feature type="compositionally biased region" description="Basic and acidic residues" evidence="3">
    <location>
        <begin position="770"/>
        <end position="779"/>
    </location>
</feature>
<feature type="compositionally biased region" description="Polar residues" evidence="3">
    <location>
        <begin position="745"/>
        <end position="758"/>
    </location>
</feature>
<evidence type="ECO:0000259" key="4">
    <source>
        <dbReference type="Pfam" id="PF02263"/>
    </source>
</evidence>
<dbReference type="PANTHER" id="PTHR10751">
    <property type="entry name" value="GUANYLATE BINDING PROTEIN"/>
    <property type="match status" value="1"/>
</dbReference>
<evidence type="ECO:0000256" key="1">
    <source>
        <dbReference type="ARBA" id="ARBA00022801"/>
    </source>
</evidence>
<proteinExistence type="predicted"/>
<feature type="region of interest" description="Disordered" evidence="3">
    <location>
        <begin position="741"/>
        <end position="779"/>
    </location>
</feature>
<dbReference type="Gene3D" id="3.40.50.300">
    <property type="entry name" value="P-loop containing nucleotide triphosphate hydrolases"/>
    <property type="match status" value="1"/>
</dbReference>
<comment type="caution">
    <text evidence="5">The sequence shown here is derived from an EMBL/GenBank/DDBJ whole genome shotgun (WGS) entry which is preliminary data.</text>
</comment>
<dbReference type="InterPro" id="IPR015894">
    <property type="entry name" value="Guanylate-bd_N"/>
</dbReference>
<evidence type="ECO:0000313" key="5">
    <source>
        <dbReference type="EMBL" id="KAF0745366.1"/>
    </source>
</evidence>
<keyword evidence="2" id="KW-0175">Coiled coil</keyword>
<gene>
    <name evidence="5" type="ORF">Ae201684_000388</name>
</gene>
<feature type="coiled-coil region" evidence="2">
    <location>
        <begin position="552"/>
        <end position="579"/>
    </location>
</feature>
<dbReference type="VEuPathDB" id="FungiDB:AeMF1_011968"/>
<dbReference type="AlphaFoldDB" id="A0A6G0XXP1"/>
<dbReference type="EMBL" id="VJMJ01000002">
    <property type="protein sequence ID" value="KAF0745366.1"/>
    <property type="molecule type" value="Genomic_DNA"/>
</dbReference>
<evidence type="ECO:0000256" key="2">
    <source>
        <dbReference type="SAM" id="Coils"/>
    </source>
</evidence>
<feature type="domain" description="Guanylate-binding protein N-terminal" evidence="4">
    <location>
        <begin position="101"/>
        <end position="220"/>
    </location>
</feature>
<dbReference type="InterPro" id="IPR027417">
    <property type="entry name" value="P-loop_NTPase"/>
</dbReference>
<reference evidence="5 6" key="1">
    <citation type="submission" date="2019-07" db="EMBL/GenBank/DDBJ databases">
        <title>Genomics analysis of Aphanomyces spp. identifies a new class of oomycete effector associated with host adaptation.</title>
        <authorList>
            <person name="Gaulin E."/>
        </authorList>
    </citation>
    <scope>NUCLEOTIDE SEQUENCE [LARGE SCALE GENOMIC DNA]</scope>
    <source>
        <strain evidence="5 6">ATCC 201684</strain>
    </source>
</reference>
<organism evidence="5 6">
    <name type="scientific">Aphanomyces euteiches</name>
    <dbReference type="NCBI Taxonomy" id="100861"/>
    <lineage>
        <taxon>Eukaryota</taxon>
        <taxon>Sar</taxon>
        <taxon>Stramenopiles</taxon>
        <taxon>Oomycota</taxon>
        <taxon>Saprolegniomycetes</taxon>
        <taxon>Saprolegniales</taxon>
        <taxon>Verrucalvaceae</taxon>
        <taxon>Aphanomyces</taxon>
    </lineage>
</organism>
<protein>
    <recommendedName>
        <fullName evidence="4">Guanylate-binding protein N-terminal domain-containing protein</fullName>
    </recommendedName>
</protein>